<protein>
    <submittedName>
        <fullName evidence="6">Sterility protein Ste20</fullName>
    </submittedName>
</protein>
<dbReference type="InterPro" id="IPR011989">
    <property type="entry name" value="ARM-like"/>
</dbReference>
<evidence type="ECO:0000259" key="4">
    <source>
        <dbReference type="SMART" id="SM01308"/>
    </source>
</evidence>
<feature type="region of interest" description="Disordered" evidence="2">
    <location>
        <begin position="680"/>
        <end position="705"/>
    </location>
</feature>
<dbReference type="Pfam" id="PF14668">
    <property type="entry name" value="RICTOR_V"/>
    <property type="match status" value="1"/>
</dbReference>
<dbReference type="OrthoDB" id="271111at2759"/>
<organism evidence="6 7">
    <name type="scientific">Kwoniella heveanensis BCC8398</name>
    <dbReference type="NCBI Taxonomy" id="1296120"/>
    <lineage>
        <taxon>Eukaryota</taxon>
        <taxon>Fungi</taxon>
        <taxon>Dikarya</taxon>
        <taxon>Basidiomycota</taxon>
        <taxon>Agaricomycotina</taxon>
        <taxon>Tremellomycetes</taxon>
        <taxon>Tremellales</taxon>
        <taxon>Cryptococcaceae</taxon>
        <taxon>Kwoniella</taxon>
    </lineage>
</organism>
<proteinExistence type="inferred from homology"/>
<evidence type="ECO:0000313" key="7">
    <source>
        <dbReference type="Proteomes" id="UP000092666"/>
    </source>
</evidence>
<feature type="domain" description="Rapamycin-insensitive companion of mTOR middle" evidence="3">
    <location>
        <begin position="721"/>
        <end position="945"/>
    </location>
</feature>
<evidence type="ECO:0000259" key="3">
    <source>
        <dbReference type="SMART" id="SM01307"/>
    </source>
</evidence>
<feature type="compositionally biased region" description="Basic and acidic residues" evidence="2">
    <location>
        <begin position="1357"/>
        <end position="1388"/>
    </location>
</feature>
<evidence type="ECO:0000259" key="5">
    <source>
        <dbReference type="SMART" id="SM01310"/>
    </source>
</evidence>
<dbReference type="PANTHER" id="PTHR13298">
    <property type="entry name" value="CYTOSOLIC REGULATOR PIANISSIMO"/>
    <property type="match status" value="1"/>
</dbReference>
<dbReference type="SUPFAM" id="SSF46585">
    <property type="entry name" value="HR1 repeat"/>
    <property type="match status" value="1"/>
</dbReference>
<dbReference type="PANTHER" id="PTHR13298:SF11">
    <property type="entry name" value="RAPAMYCIN-INSENSITIVE COMPANION OF MTOR"/>
    <property type="match status" value="1"/>
</dbReference>
<feature type="region of interest" description="Disordered" evidence="2">
    <location>
        <begin position="1441"/>
        <end position="1578"/>
    </location>
</feature>
<feature type="domain" description="Rapamycin-insensitive companion of mTOR" evidence="5">
    <location>
        <begin position="1115"/>
        <end position="1187"/>
    </location>
</feature>
<dbReference type="SMART" id="SM01310">
    <property type="entry name" value="RICTOR_V"/>
    <property type="match status" value="1"/>
</dbReference>
<dbReference type="InterPro" id="IPR016024">
    <property type="entry name" value="ARM-type_fold"/>
</dbReference>
<gene>
    <name evidence="6" type="ORF">I316_02437</name>
</gene>
<keyword evidence="7" id="KW-1185">Reference proteome</keyword>
<feature type="compositionally biased region" description="Basic and acidic residues" evidence="2">
    <location>
        <begin position="92"/>
        <end position="101"/>
    </location>
</feature>
<evidence type="ECO:0000313" key="6">
    <source>
        <dbReference type="EMBL" id="OCF35942.1"/>
    </source>
</evidence>
<feature type="compositionally biased region" description="Low complexity" evidence="2">
    <location>
        <begin position="118"/>
        <end position="134"/>
    </location>
</feature>
<dbReference type="STRING" id="1296120.A0A1B9GY53"/>
<evidence type="ECO:0000256" key="1">
    <source>
        <dbReference type="ARBA" id="ARBA00008878"/>
    </source>
</evidence>
<dbReference type="InterPro" id="IPR029453">
    <property type="entry name" value="Rictor_IV"/>
</dbReference>
<feature type="compositionally biased region" description="Low complexity" evidence="2">
    <location>
        <begin position="1527"/>
        <end position="1546"/>
    </location>
</feature>
<feature type="region of interest" description="Disordered" evidence="2">
    <location>
        <begin position="1331"/>
        <end position="1410"/>
    </location>
</feature>
<feature type="compositionally biased region" description="Basic and acidic residues" evidence="2">
    <location>
        <begin position="1442"/>
        <end position="1451"/>
    </location>
</feature>
<dbReference type="InterPro" id="IPR036274">
    <property type="entry name" value="HR1_rpt_sf"/>
</dbReference>
<dbReference type="Gene3D" id="1.25.10.10">
    <property type="entry name" value="Leucine-rich Repeat Variant"/>
    <property type="match status" value="1"/>
</dbReference>
<dbReference type="Pfam" id="PF14663">
    <property type="entry name" value="RasGEF_N_2"/>
    <property type="match status" value="1"/>
</dbReference>
<dbReference type="SUPFAM" id="SSF48371">
    <property type="entry name" value="ARM repeat"/>
    <property type="match status" value="1"/>
</dbReference>
<dbReference type="Proteomes" id="UP000092666">
    <property type="component" value="Unassembled WGS sequence"/>
</dbReference>
<reference evidence="7" key="2">
    <citation type="submission" date="2013-12" db="EMBL/GenBank/DDBJ databases">
        <title>Evolution of pathogenesis and genome organization in the Tremellales.</title>
        <authorList>
            <person name="Cuomo C."/>
            <person name="Litvintseva A."/>
            <person name="Heitman J."/>
            <person name="Chen Y."/>
            <person name="Sun S."/>
            <person name="Springer D."/>
            <person name="Dromer F."/>
            <person name="Young S."/>
            <person name="Zeng Q."/>
            <person name="Chapman S."/>
            <person name="Gujja S."/>
            <person name="Saif S."/>
            <person name="Birren B."/>
        </authorList>
    </citation>
    <scope>NUCLEOTIDE SEQUENCE [LARGE SCALE GENOMIC DNA]</scope>
    <source>
        <strain evidence="7">BCC8398</strain>
    </source>
</reference>
<dbReference type="GO" id="GO:0038203">
    <property type="term" value="P:TORC2 signaling"/>
    <property type="evidence" value="ECO:0007669"/>
    <property type="project" value="TreeGrafter"/>
</dbReference>
<dbReference type="InterPro" id="IPR028268">
    <property type="entry name" value="Pianissimo_fam"/>
</dbReference>
<feature type="compositionally biased region" description="Low complexity" evidence="2">
    <location>
        <begin position="176"/>
        <end position="189"/>
    </location>
</feature>
<feature type="region of interest" description="Disordered" evidence="2">
    <location>
        <begin position="92"/>
        <end position="201"/>
    </location>
</feature>
<reference evidence="6 7" key="1">
    <citation type="submission" date="2013-07" db="EMBL/GenBank/DDBJ databases">
        <title>The Genome Sequence of Cryptococcus heveanensis BCC8398.</title>
        <authorList>
            <consortium name="The Broad Institute Genome Sequencing Platform"/>
            <person name="Cuomo C."/>
            <person name="Litvintseva A."/>
            <person name="Chen Y."/>
            <person name="Heitman J."/>
            <person name="Sun S."/>
            <person name="Springer D."/>
            <person name="Dromer F."/>
            <person name="Young S.K."/>
            <person name="Zeng Q."/>
            <person name="Gargeya S."/>
            <person name="Fitzgerald M."/>
            <person name="Abouelleil A."/>
            <person name="Alvarado L."/>
            <person name="Berlin A.M."/>
            <person name="Chapman S.B."/>
            <person name="Dewar J."/>
            <person name="Goldberg J."/>
            <person name="Griggs A."/>
            <person name="Gujja S."/>
            <person name="Hansen M."/>
            <person name="Howarth C."/>
            <person name="Imamovic A."/>
            <person name="Larimer J."/>
            <person name="McCowan C."/>
            <person name="Murphy C."/>
            <person name="Pearson M."/>
            <person name="Priest M."/>
            <person name="Roberts A."/>
            <person name="Saif S."/>
            <person name="Shea T."/>
            <person name="Sykes S."/>
            <person name="Wortman J."/>
            <person name="Nusbaum C."/>
            <person name="Birren B."/>
        </authorList>
    </citation>
    <scope>NUCLEOTIDE SEQUENCE [LARGE SCALE GENOMIC DNA]</scope>
    <source>
        <strain evidence="6 7">BCC8398</strain>
    </source>
</reference>
<dbReference type="InterPro" id="IPR028267">
    <property type="entry name" value="Pianissimo_N"/>
</dbReference>
<feature type="domain" description="Rapamycin-insensitive companion of mTOR N-terminal" evidence="4">
    <location>
        <begin position="264"/>
        <end position="638"/>
    </location>
</feature>
<dbReference type="EMBL" id="KI669497">
    <property type="protein sequence ID" value="OCF35942.1"/>
    <property type="molecule type" value="Genomic_DNA"/>
</dbReference>
<name>A0A1B9GY53_9TREE</name>
<dbReference type="SMART" id="SM01308">
    <property type="entry name" value="RICTOR_N"/>
    <property type="match status" value="1"/>
</dbReference>
<dbReference type="SMART" id="SM01303">
    <property type="entry name" value="RasGEF_N_2"/>
    <property type="match status" value="1"/>
</dbReference>
<dbReference type="SMART" id="SM01307">
    <property type="entry name" value="RICTOR_M"/>
    <property type="match status" value="1"/>
</dbReference>
<accession>A0A1B9GY53</accession>
<feature type="compositionally biased region" description="Polar residues" evidence="2">
    <location>
        <begin position="693"/>
        <end position="705"/>
    </location>
</feature>
<dbReference type="GO" id="GO:0031932">
    <property type="term" value="C:TORC2 complex"/>
    <property type="evidence" value="ECO:0007669"/>
    <property type="project" value="InterPro"/>
</dbReference>
<sequence>MSNVGYPAKGSPARQSVDVPGGGNDESDDGETIESIENKLAIERRVQYGAEKMLDVIEKKSGDADGGDQEKVKENITAQLEAANEHIKALQAKLDKLKEGTPQRTRRRPQPRLNGYASSSSLGQPLSSSLSSTMLGGGSSRPRPVRHHSNLTPERERDMDGLGYSSQGTPSRGLPSAGTSSTLASGGSRPRSRSAGEDSFDLGLDGGISRLGWNPRLNGTEESGMEDENYAVLLETTSRILRRLRDLGRGKGKETDDTPNDEPYDLMIKLGDLLKKTETLRTAGIGEDTVKVIVHYLSDSSSPKRRATGYRVLRYILTRTAWGYMLASGIEWLLIRTFTRDAKAVHEREQALRLLRAVIIDEPSARLLENRVPLTEGLVRALVSAAENPDDALRTVCMETLVEIGILDLKCLIQSNAFRTVLLAFKDGPSELGPAITGLLLYLVNQPTTREMLLPGGDLEAVLVGLTEAYGKIPSRQQARHLENLQNCVRNIGMLLASWPAGLLYMCMDNCRAIKSLISSLHVPNADMRDALMDLFFAALRIKSPTWKDAFLDGKRLTVYTRTQEATAQQLVDDGNDEEEVQGLTLVDHFVALLLSIFIEAGLVEALISVIEEEDGTLNRKATLLLGEVLQMANRVLPLRFAAQLQSLPRLFSEATDFRNPGERMAALSALSSIDSLNRNQTKAGKKAGSEKPNASTLQQDSLQRGQRQVKSVKLRLGLQVEDKQFQQMIVDSGLLLHRDHTKWNYDIIVDLVEGPLLNPKRMDEAIKATKFVRRLFSFYHPYNNRFSAVKRTRPNHKWVKLGCSLISTMLSSAEGIRFISEDKLLRQMLDGFQELDQYVGQPTSQPIFSRDRIESTLTYGFFEMIGTLSKHREGMKLLEKFKFFTCFYHLSEQRSRDDIIRIIIECFDYTLDAHPRIVLSKALTSSYMETRLFATHHLGRLLQEQPNLLDWGLQLMITQLYDTAMEVCDVAVMYLEEACTESSCLEKVVQLRPTLEHLGDVGHPLFMRFVSTSVGFRYLHQAQYIDRELDSWLVERNLLYVIEAETFVSKTIRPWSSDNVEDYWIYDGPAPTHFLGELTKTSEGCQLLKEKHIVAEYAEIVRLHGMEASDQGVLTNLKSVLWALGNIGSTEGGLPFLEDEEIIEDIVEIAEQSPILTIRGTCFFVIGLLSTSRMGAELLEELGWISTRTPLGHTTGLCLPNDIARFAKIETWERPDVEPQYPPLPKLTGLEAEIMTSIANLSNYVLAAGAMNNLKRIRNRHPRYFSSVTLFHRALRSISTNHYQAPVRRFILDLFELKLEEDVLTQLVGVEQMAHRLALQNGNGNNLGFSSGFTRTNSGTGNRGLFEAEGGDDTADYFRERQASSRGRGRIEEMRGEAEKGGEQERRQRSRSSPGPAPTSLSAGHTTAFADVTPMMLEKRGRCQTISEMEAVPMAGFIKSQARDGDREQGQQRGNTMVAIDRDDPAPSARPRLGSRSSSRHASFAADNDDQQLEPDASSAMYKSISRSQPGGAENGMKSGKATIETTPSMSRQSSQSQGGTTASSINENEGNISKKRPMSQVKGFGVPSQPQFSGPA</sequence>
<evidence type="ECO:0000256" key="2">
    <source>
        <dbReference type="SAM" id="MobiDB-lite"/>
    </source>
</evidence>
<feature type="region of interest" description="Disordered" evidence="2">
    <location>
        <begin position="1"/>
        <end position="33"/>
    </location>
</feature>
<dbReference type="InterPro" id="IPR029452">
    <property type="entry name" value="RICTOR_V"/>
</dbReference>
<comment type="similarity">
    <text evidence="1">Belongs to the RICTOR family.</text>
</comment>
<dbReference type="Pfam" id="PF14666">
    <property type="entry name" value="RICTOR_M"/>
    <property type="match status" value="1"/>
</dbReference>
<dbReference type="InterPro" id="IPR029451">
    <property type="entry name" value="RICTOR_M"/>
</dbReference>
<feature type="compositionally biased region" description="Low complexity" evidence="2">
    <location>
        <begin position="1473"/>
        <end position="1487"/>
    </location>
</feature>
<dbReference type="Gene3D" id="1.10.287.160">
    <property type="entry name" value="HR1 repeat"/>
    <property type="match status" value="1"/>
</dbReference>
<dbReference type="Pfam" id="PF14664">
    <property type="entry name" value="RICTOR_N"/>
    <property type="match status" value="1"/>
</dbReference>